<organism evidence="2 3">
    <name type="scientific">Pleuronectes platessa</name>
    <name type="common">European plaice</name>
    <dbReference type="NCBI Taxonomy" id="8262"/>
    <lineage>
        <taxon>Eukaryota</taxon>
        <taxon>Metazoa</taxon>
        <taxon>Chordata</taxon>
        <taxon>Craniata</taxon>
        <taxon>Vertebrata</taxon>
        <taxon>Euteleostomi</taxon>
        <taxon>Actinopterygii</taxon>
        <taxon>Neopterygii</taxon>
        <taxon>Teleostei</taxon>
        <taxon>Neoteleostei</taxon>
        <taxon>Acanthomorphata</taxon>
        <taxon>Carangaria</taxon>
        <taxon>Pleuronectiformes</taxon>
        <taxon>Pleuronectoidei</taxon>
        <taxon>Pleuronectidae</taxon>
        <taxon>Pleuronectes</taxon>
    </lineage>
</organism>
<accession>A0A9N7YJY3</accession>
<dbReference type="AlphaFoldDB" id="A0A9N7YJY3"/>
<dbReference type="Proteomes" id="UP001153269">
    <property type="component" value="Unassembled WGS sequence"/>
</dbReference>
<reference evidence="2" key="1">
    <citation type="submission" date="2020-03" db="EMBL/GenBank/DDBJ databases">
        <authorList>
            <person name="Weist P."/>
        </authorList>
    </citation>
    <scope>NUCLEOTIDE SEQUENCE</scope>
</reference>
<feature type="region of interest" description="Disordered" evidence="1">
    <location>
        <begin position="1"/>
        <end position="48"/>
    </location>
</feature>
<feature type="compositionally biased region" description="Basic and acidic residues" evidence="1">
    <location>
        <begin position="9"/>
        <end position="28"/>
    </location>
</feature>
<gene>
    <name evidence="2" type="ORF">PLEPLA_LOCUS17687</name>
</gene>
<proteinExistence type="predicted"/>
<evidence type="ECO:0000313" key="3">
    <source>
        <dbReference type="Proteomes" id="UP001153269"/>
    </source>
</evidence>
<dbReference type="EMBL" id="CADEAL010001162">
    <property type="protein sequence ID" value="CAB1429707.1"/>
    <property type="molecule type" value="Genomic_DNA"/>
</dbReference>
<sequence>MLSSAGCRGNHDKPRSPLDHRATQEPLHHHPKVQDTQSSEKPCTAPGEQMLGEEGALLRGTRQAAVGSDVLDRKLCQEVGSLARWMEGDPSGCPRCPAAVRTPDLPPALDMTERTAECRLGRSACHKVSPRLIERVQFPPDASGIDPVTLGSFCSTRRTFPH</sequence>
<evidence type="ECO:0000256" key="1">
    <source>
        <dbReference type="SAM" id="MobiDB-lite"/>
    </source>
</evidence>
<comment type="caution">
    <text evidence="2">The sequence shown here is derived from an EMBL/GenBank/DDBJ whole genome shotgun (WGS) entry which is preliminary data.</text>
</comment>
<protein>
    <submittedName>
        <fullName evidence="2">Uncharacterized protein</fullName>
    </submittedName>
</protein>
<evidence type="ECO:0000313" key="2">
    <source>
        <dbReference type="EMBL" id="CAB1429707.1"/>
    </source>
</evidence>
<name>A0A9N7YJY3_PLEPL</name>
<keyword evidence="3" id="KW-1185">Reference proteome</keyword>